<protein>
    <submittedName>
        <fullName evidence="3">Secreted protein</fullName>
    </submittedName>
</protein>
<organism evidence="2 3">
    <name type="scientific">Toxocara canis</name>
    <name type="common">Canine roundworm</name>
    <dbReference type="NCBI Taxonomy" id="6265"/>
    <lineage>
        <taxon>Eukaryota</taxon>
        <taxon>Metazoa</taxon>
        <taxon>Ecdysozoa</taxon>
        <taxon>Nematoda</taxon>
        <taxon>Chromadorea</taxon>
        <taxon>Rhabditida</taxon>
        <taxon>Spirurina</taxon>
        <taxon>Ascaridomorpha</taxon>
        <taxon>Ascaridoidea</taxon>
        <taxon>Toxocaridae</taxon>
        <taxon>Toxocara</taxon>
    </lineage>
</organism>
<reference evidence="3" key="1">
    <citation type="submission" date="2016-06" db="UniProtKB">
        <authorList>
            <consortium name="WormBaseParasite"/>
        </authorList>
    </citation>
    <scope>IDENTIFICATION</scope>
</reference>
<keyword evidence="2" id="KW-1185">Reference proteome</keyword>
<dbReference type="WBParaSite" id="TCNE_0001447901-mRNA-1">
    <property type="protein sequence ID" value="TCNE_0001447901-mRNA-1"/>
    <property type="gene ID" value="TCNE_0001447901"/>
</dbReference>
<sequence length="99" mass="10867">MCYCLLSNRFTDLFACSFTRTASPVVATTSTIRKTSQRQFRVRNADTDVDSSVQRGVIDRMPLGAPEKCCVCDACVLCSQQSCDHVNEICSACVSRCAN</sequence>
<name>A0A183V159_TOXCA</name>
<evidence type="ECO:0000313" key="1">
    <source>
        <dbReference type="EMBL" id="VDM45800.1"/>
    </source>
</evidence>
<dbReference type="AlphaFoldDB" id="A0A183V159"/>
<reference evidence="1 2" key="2">
    <citation type="submission" date="2018-11" db="EMBL/GenBank/DDBJ databases">
        <authorList>
            <consortium name="Pathogen Informatics"/>
        </authorList>
    </citation>
    <scope>NUCLEOTIDE SEQUENCE [LARGE SCALE GENOMIC DNA]</scope>
</reference>
<dbReference type="Proteomes" id="UP000050794">
    <property type="component" value="Unassembled WGS sequence"/>
</dbReference>
<accession>A0A183V159</accession>
<evidence type="ECO:0000313" key="2">
    <source>
        <dbReference type="Proteomes" id="UP000050794"/>
    </source>
</evidence>
<evidence type="ECO:0000313" key="3">
    <source>
        <dbReference type="WBParaSite" id="TCNE_0001447901-mRNA-1"/>
    </source>
</evidence>
<dbReference type="EMBL" id="UYWY01022274">
    <property type="protein sequence ID" value="VDM45800.1"/>
    <property type="molecule type" value="Genomic_DNA"/>
</dbReference>
<proteinExistence type="predicted"/>
<gene>
    <name evidence="1" type="ORF">TCNE_LOCUS14479</name>
</gene>